<accession>A0A6G6ACR9</accession>
<organism evidence="1">
    <name type="scientific">Borely moumouvirus</name>
    <dbReference type="NCBI Taxonomy" id="2712067"/>
    <lineage>
        <taxon>Viruses</taxon>
        <taxon>Varidnaviria</taxon>
        <taxon>Bamfordvirae</taxon>
        <taxon>Nucleocytoviricota</taxon>
        <taxon>Megaviricetes</taxon>
        <taxon>Imitervirales</taxon>
        <taxon>Mimiviridae</taxon>
        <taxon>Megamimivirinae</taxon>
        <taxon>Moumouvirus</taxon>
    </lineage>
</organism>
<evidence type="ECO:0000313" key="1">
    <source>
        <dbReference type="EMBL" id="QID06624.1"/>
    </source>
</evidence>
<reference evidence="1" key="1">
    <citation type="submission" date="2019-07" db="EMBL/GenBank/DDBJ databases">
        <title>The discovery of a new lineage B mimivirus raises questions about particles surface fibrils.</title>
        <authorList>
            <person name="Silva L.K.S."/>
            <person name="Rodrigues R.A.L."/>
            <person name="Andrade A.C.S.P."/>
            <person name="Hikida H."/>
            <person name="Andreani J."/>
            <person name="Levasseur A."/>
            <person name="La Scola B."/>
            <person name="Abrahao J.S."/>
        </authorList>
    </citation>
    <scope>NUCLEOTIDE SEQUENCE</scope>
    <source>
        <strain evidence="1">B60</strain>
    </source>
</reference>
<proteinExistence type="predicted"/>
<dbReference type="EMBL" id="MN175499">
    <property type="protein sequence ID" value="QID06624.1"/>
    <property type="molecule type" value="Genomic_DNA"/>
</dbReference>
<protein>
    <submittedName>
        <fullName evidence="1">Uncharacterized protein</fullName>
    </submittedName>
</protein>
<name>A0A6G6ACR9_9VIRU</name>
<sequence>MNSMTGYKKVRCFRIVKNGEEIYGSIIDKYDNINIIPSTEKLGIATVKTPPVSKIIYLDQEVRSAYLHVEEIKDFDDKIIDDDYRCYSNAYRFLVGKLHILRRDYVRVFILIGQLIKPKRTSIITNNSQYYLLIII</sequence>